<comment type="caution">
    <text evidence="15">The sequence shown here is derived from an EMBL/GenBank/DDBJ whole genome shotgun (WGS) entry which is preliminary data.</text>
</comment>
<feature type="transmembrane region" description="Helical" evidence="13">
    <location>
        <begin position="587"/>
        <end position="611"/>
    </location>
</feature>
<organism evidence="15 16">
    <name type="scientific">Penaeus vannamei</name>
    <name type="common">Whiteleg shrimp</name>
    <name type="synonym">Litopenaeus vannamei</name>
    <dbReference type="NCBI Taxonomy" id="6689"/>
    <lineage>
        <taxon>Eukaryota</taxon>
        <taxon>Metazoa</taxon>
        <taxon>Ecdysozoa</taxon>
        <taxon>Arthropoda</taxon>
        <taxon>Crustacea</taxon>
        <taxon>Multicrustacea</taxon>
        <taxon>Malacostraca</taxon>
        <taxon>Eumalacostraca</taxon>
        <taxon>Eucarida</taxon>
        <taxon>Decapoda</taxon>
        <taxon>Dendrobranchiata</taxon>
        <taxon>Penaeoidea</taxon>
        <taxon>Penaeidae</taxon>
        <taxon>Penaeus</taxon>
    </lineage>
</organism>
<dbReference type="Gene3D" id="3.80.10.10">
    <property type="entry name" value="Ribonuclease Inhibitor"/>
    <property type="match status" value="1"/>
</dbReference>
<dbReference type="PROSITE" id="PS00237">
    <property type="entry name" value="G_PROTEIN_RECEP_F1_1"/>
    <property type="match status" value="1"/>
</dbReference>
<dbReference type="Gene3D" id="1.20.1070.10">
    <property type="entry name" value="Rhodopsin 7-helix transmembrane proteins"/>
    <property type="match status" value="1"/>
</dbReference>
<evidence type="ECO:0000256" key="11">
    <source>
        <dbReference type="ARBA" id="ARBA00023224"/>
    </source>
</evidence>
<dbReference type="AlphaFoldDB" id="A0A423U349"/>
<feature type="compositionally biased region" description="Basic and acidic residues" evidence="12">
    <location>
        <begin position="205"/>
        <end position="214"/>
    </location>
</feature>
<dbReference type="GO" id="GO:0007189">
    <property type="term" value="P:adenylate cyclase-activating G protein-coupled receptor signaling pathway"/>
    <property type="evidence" value="ECO:0007669"/>
    <property type="project" value="TreeGrafter"/>
</dbReference>
<feature type="transmembrane region" description="Helical" evidence="13">
    <location>
        <begin position="684"/>
        <end position="705"/>
    </location>
</feature>
<evidence type="ECO:0000256" key="2">
    <source>
        <dbReference type="ARBA" id="ARBA00010663"/>
    </source>
</evidence>
<evidence type="ECO:0000256" key="12">
    <source>
        <dbReference type="SAM" id="MobiDB-lite"/>
    </source>
</evidence>
<comment type="similarity">
    <text evidence="2">Belongs to the G-protein coupled receptor 1 family.</text>
</comment>
<dbReference type="PANTHER" id="PTHR24372:SF74">
    <property type="entry name" value="LP13728P"/>
    <property type="match status" value="1"/>
</dbReference>
<evidence type="ECO:0000313" key="15">
    <source>
        <dbReference type="EMBL" id="ROT83140.1"/>
    </source>
</evidence>
<dbReference type="EMBL" id="QCYY01000729">
    <property type="protein sequence ID" value="ROT83140.1"/>
    <property type="molecule type" value="Genomic_DNA"/>
</dbReference>
<dbReference type="FunFam" id="1.20.1070.10:FF:000181">
    <property type="entry name" value="Thyrotropin receptor"/>
    <property type="match status" value="1"/>
</dbReference>
<keyword evidence="16" id="KW-1185">Reference proteome</keyword>
<evidence type="ECO:0000256" key="1">
    <source>
        <dbReference type="ARBA" id="ARBA00004651"/>
    </source>
</evidence>
<evidence type="ECO:0000259" key="14">
    <source>
        <dbReference type="PROSITE" id="PS50262"/>
    </source>
</evidence>
<evidence type="ECO:0000256" key="9">
    <source>
        <dbReference type="ARBA" id="ARBA00023136"/>
    </source>
</evidence>
<feature type="compositionally biased region" description="Low complexity" evidence="12">
    <location>
        <begin position="922"/>
        <end position="940"/>
    </location>
</feature>
<keyword evidence="7 13" id="KW-1133">Transmembrane helix</keyword>
<keyword evidence="11" id="KW-0807">Transducer</keyword>
<keyword evidence="5 13" id="KW-0812">Transmembrane</keyword>
<evidence type="ECO:0000256" key="8">
    <source>
        <dbReference type="ARBA" id="ARBA00023040"/>
    </source>
</evidence>
<evidence type="ECO:0000313" key="16">
    <source>
        <dbReference type="Proteomes" id="UP000283509"/>
    </source>
</evidence>
<dbReference type="SUPFAM" id="SSF81321">
    <property type="entry name" value="Family A G protein-coupled receptor-like"/>
    <property type="match status" value="1"/>
</dbReference>
<proteinExistence type="inferred from homology"/>
<sequence>MLFNAVVESNDSGWHCGKVTVALRVGLPQKHAEREMQRSYPPPFPNELQPGIRRRKRRSALRAPAGPPPSPPRKPPKMSSHRDEIPSAGGSQGSPERGRREDTPTPGDQRSLLIRGRETSKSSGRFLGSFSTDEREARMLSSTGNCGGDCVRELRNRHREAFHLKGRLPPRRFGSGPRGGNTDGGNRGGVGTSEDVGAWASVRGRRNDTREVNRGRTRRKSLNDGEKSDGAEEGEEGEGRQPVGEGKTGLGSKVASSGDPFHAGPGRDAGTPHIDREGGFPKEGFSEGFGGSGYYVINDHESGLDFNDPTGYNNHGFPDAHLQYGPHGAPEPPLDTGHLPRGPPGAEHPRLDHHPEHFEYPQGAFESPFDATHLPHYPDLDPPFGPIHYPDAHAPLGPPLDDNGGAPGHTDQDHHGTFLTSYITLDNTTKTKMICGGKISKNYRDVQCLPEPDAFNPCEDIMGNLGLRVAVWLVVVTAVFGNLAVMVVLMSTRFKMTVSKFLMCNLAVADLCMGIYLLLIAAMDLHTIGVYFNYAIDWQNGPGCKVAGFLTVFASELSILTLTVITLERWYAITYAIHLNKRLRLTVAVRVMVLAWLYALTMATLPLLGVSGYSKTSICLPMETQDVADQAYLLMLLTTNGLAFVLICVCYSKMYCSIAGNNLAANTSDTTVAKRMALLVFTDFACWAPIAFFGLTAVLGFPLISVTHAKFLLVFFYPLNSCANPYLYAILTKQYRRDLFILLARYGFCTKRAIKYKGAYSTNTWLNHNNVCVSGGAGGSGGPSRRISTLTQITTCGDVRSRLRDGSEESLGRPLSPIRVRSISAELAVPGATALGATDRRSSDVGRRLQPVAEIRDGQSPTKASSGPTGGSPHPIKNCHARTSFTPEQEALLLRYASNRQPLAKGSRSRRQAEADKDEIVPLSTYTPSTPDTLTTPVSPQRERPV</sequence>
<reference evidence="15 16" key="2">
    <citation type="submission" date="2019-01" db="EMBL/GenBank/DDBJ databases">
        <title>The decoding of complex shrimp genome reveals the adaptation for benthos swimmer, frequently molting mechanism and breeding impact on genome.</title>
        <authorList>
            <person name="Sun Y."/>
            <person name="Gao Y."/>
            <person name="Yu Y."/>
        </authorList>
    </citation>
    <scope>NUCLEOTIDE SEQUENCE [LARGE SCALE GENOMIC DNA]</scope>
    <source>
        <tissue evidence="15">Muscle</tissue>
    </source>
</reference>
<dbReference type="Proteomes" id="UP000283509">
    <property type="component" value="Unassembled WGS sequence"/>
</dbReference>
<keyword evidence="4" id="KW-0433">Leucine-rich repeat</keyword>
<comment type="subcellular location">
    <subcellularLocation>
        <location evidence="1">Cell membrane</location>
        <topology evidence="1">Multi-pass membrane protein</topology>
    </subcellularLocation>
</comment>
<feature type="region of interest" description="Disordered" evidence="12">
    <location>
        <begin position="898"/>
        <end position="946"/>
    </location>
</feature>
<feature type="region of interest" description="Disordered" evidence="12">
    <location>
        <begin position="834"/>
        <end position="880"/>
    </location>
</feature>
<keyword evidence="9 13" id="KW-0472">Membrane</keyword>
<feature type="region of interest" description="Disordered" evidence="12">
    <location>
        <begin position="306"/>
        <end position="354"/>
    </location>
</feature>
<evidence type="ECO:0000256" key="10">
    <source>
        <dbReference type="ARBA" id="ARBA00023170"/>
    </source>
</evidence>
<dbReference type="PRINTS" id="PR00237">
    <property type="entry name" value="GPCRRHODOPSN"/>
</dbReference>
<feature type="transmembrane region" description="Helical" evidence="13">
    <location>
        <begin position="631"/>
        <end position="651"/>
    </location>
</feature>
<evidence type="ECO:0000256" key="6">
    <source>
        <dbReference type="ARBA" id="ARBA00022737"/>
    </source>
</evidence>
<dbReference type="STRING" id="6689.A0A423U349"/>
<feature type="transmembrane region" description="Helical" evidence="13">
    <location>
        <begin position="501"/>
        <end position="526"/>
    </location>
</feature>
<dbReference type="InterPro" id="IPR032675">
    <property type="entry name" value="LRR_dom_sf"/>
</dbReference>
<evidence type="ECO:0000256" key="4">
    <source>
        <dbReference type="ARBA" id="ARBA00022614"/>
    </source>
</evidence>
<evidence type="ECO:0000256" key="3">
    <source>
        <dbReference type="ARBA" id="ARBA00022475"/>
    </source>
</evidence>
<feature type="region of interest" description="Disordered" evidence="12">
    <location>
        <begin position="164"/>
        <end position="286"/>
    </location>
</feature>
<dbReference type="Pfam" id="PF00001">
    <property type="entry name" value="7tm_1"/>
    <property type="match status" value="1"/>
</dbReference>
<gene>
    <name evidence="15" type="ORF">C7M84_023677</name>
</gene>
<evidence type="ECO:0000256" key="7">
    <source>
        <dbReference type="ARBA" id="ARBA00022989"/>
    </source>
</evidence>
<feature type="transmembrane region" description="Helical" evidence="13">
    <location>
        <begin position="469"/>
        <end position="489"/>
    </location>
</feature>
<dbReference type="CDD" id="cd15136">
    <property type="entry name" value="7tmA_Glyco_hormone_R"/>
    <property type="match status" value="1"/>
</dbReference>
<dbReference type="InterPro" id="IPR000276">
    <property type="entry name" value="GPCR_Rhodpsn"/>
</dbReference>
<feature type="compositionally biased region" description="Basic and acidic residues" evidence="12">
    <location>
        <begin position="221"/>
        <end position="230"/>
    </location>
</feature>
<dbReference type="GO" id="GO:0016500">
    <property type="term" value="F:protein-hormone receptor activity"/>
    <property type="evidence" value="ECO:0007669"/>
    <property type="project" value="InterPro"/>
</dbReference>
<name>A0A423U349_PENVA</name>
<feature type="compositionally biased region" description="Basic and acidic residues" evidence="12">
    <location>
        <begin position="911"/>
        <end position="920"/>
    </location>
</feature>
<feature type="domain" description="G-protein coupled receptors family 1 profile" evidence="14">
    <location>
        <begin position="481"/>
        <end position="728"/>
    </location>
</feature>
<feature type="compositionally biased region" description="Gly residues" evidence="12">
    <location>
        <begin position="176"/>
        <end position="191"/>
    </location>
</feature>
<accession>A0A423U349</accession>
<feature type="compositionally biased region" description="Basic and acidic residues" evidence="12">
    <location>
        <begin position="838"/>
        <end position="847"/>
    </location>
</feature>
<evidence type="ECO:0000256" key="13">
    <source>
        <dbReference type="SAM" id="Phobius"/>
    </source>
</evidence>
<reference evidence="15 16" key="1">
    <citation type="submission" date="2018-04" db="EMBL/GenBank/DDBJ databases">
        <authorList>
            <person name="Zhang X."/>
            <person name="Yuan J."/>
            <person name="Li F."/>
            <person name="Xiang J."/>
        </authorList>
    </citation>
    <scope>NUCLEOTIDE SEQUENCE [LARGE SCALE GENOMIC DNA]</scope>
    <source>
        <tissue evidence="15">Muscle</tissue>
    </source>
</reference>
<protein>
    <submittedName>
        <fullName evidence="15">Lutropin-choriogonadotropic hormone receptor</fullName>
    </submittedName>
</protein>
<dbReference type="PANTHER" id="PTHR24372">
    <property type="entry name" value="GLYCOPROTEIN HORMONE RECEPTOR"/>
    <property type="match status" value="1"/>
</dbReference>
<dbReference type="OrthoDB" id="6356519at2759"/>
<dbReference type="PROSITE" id="PS50262">
    <property type="entry name" value="G_PROTEIN_RECEP_F1_2"/>
    <property type="match status" value="1"/>
</dbReference>
<keyword evidence="6" id="KW-0677">Repeat</keyword>
<keyword evidence="10 15" id="KW-0675">Receptor</keyword>
<dbReference type="PRINTS" id="PR00373">
    <property type="entry name" value="GLYCHORMONER"/>
</dbReference>
<dbReference type="GO" id="GO:0009755">
    <property type="term" value="P:hormone-mediated signaling pathway"/>
    <property type="evidence" value="ECO:0007669"/>
    <property type="project" value="TreeGrafter"/>
</dbReference>
<dbReference type="SMR" id="A0A423U349"/>
<evidence type="ECO:0000256" key="5">
    <source>
        <dbReference type="ARBA" id="ARBA00022692"/>
    </source>
</evidence>
<keyword evidence="3" id="KW-1003">Cell membrane</keyword>
<dbReference type="InterPro" id="IPR002131">
    <property type="entry name" value="Gphrmn_rcpt_fam"/>
</dbReference>
<dbReference type="GO" id="GO:0005886">
    <property type="term" value="C:plasma membrane"/>
    <property type="evidence" value="ECO:0007669"/>
    <property type="project" value="UniProtKB-SubCell"/>
</dbReference>
<feature type="transmembrane region" description="Helical" evidence="13">
    <location>
        <begin position="546"/>
        <end position="567"/>
    </location>
</feature>
<dbReference type="InterPro" id="IPR017452">
    <property type="entry name" value="GPCR_Rhodpsn_7TM"/>
</dbReference>
<dbReference type="GO" id="GO:0008528">
    <property type="term" value="F:G protein-coupled peptide receptor activity"/>
    <property type="evidence" value="ECO:0007669"/>
    <property type="project" value="TreeGrafter"/>
</dbReference>
<feature type="region of interest" description="Disordered" evidence="12">
    <location>
        <begin position="33"/>
        <end position="136"/>
    </location>
</feature>
<keyword evidence="8" id="KW-0297">G-protein coupled receptor</keyword>